<proteinExistence type="predicted"/>
<reference evidence="1" key="1">
    <citation type="journal article" date="2019" name="bioRxiv">
        <title>The Genome of the Zebra Mussel, Dreissena polymorpha: A Resource for Invasive Species Research.</title>
        <authorList>
            <person name="McCartney M.A."/>
            <person name="Auch B."/>
            <person name="Kono T."/>
            <person name="Mallez S."/>
            <person name="Zhang Y."/>
            <person name="Obille A."/>
            <person name="Becker A."/>
            <person name="Abrahante J.E."/>
            <person name="Garbe J."/>
            <person name="Badalamenti J.P."/>
            <person name="Herman A."/>
            <person name="Mangelson H."/>
            <person name="Liachko I."/>
            <person name="Sullivan S."/>
            <person name="Sone E.D."/>
            <person name="Koren S."/>
            <person name="Silverstein K.A.T."/>
            <person name="Beckman K.B."/>
            <person name="Gohl D.M."/>
        </authorList>
    </citation>
    <scope>NUCLEOTIDE SEQUENCE</scope>
    <source>
        <strain evidence="1">Duluth1</strain>
        <tissue evidence="1">Whole animal</tissue>
    </source>
</reference>
<name>A0A9D3YZL2_DREPO</name>
<dbReference type="Proteomes" id="UP000828390">
    <property type="component" value="Unassembled WGS sequence"/>
</dbReference>
<evidence type="ECO:0000313" key="2">
    <source>
        <dbReference type="Proteomes" id="UP000828390"/>
    </source>
</evidence>
<evidence type="ECO:0000313" key="1">
    <source>
        <dbReference type="EMBL" id="KAH3707965.1"/>
    </source>
</evidence>
<protein>
    <submittedName>
        <fullName evidence="1">Uncharacterized protein</fullName>
    </submittedName>
</protein>
<dbReference type="EMBL" id="JAIWYP010000014">
    <property type="protein sequence ID" value="KAH3707965.1"/>
    <property type="molecule type" value="Genomic_DNA"/>
</dbReference>
<keyword evidence="2" id="KW-1185">Reference proteome</keyword>
<accession>A0A9D3YZL2</accession>
<organism evidence="1 2">
    <name type="scientific">Dreissena polymorpha</name>
    <name type="common">Zebra mussel</name>
    <name type="synonym">Mytilus polymorpha</name>
    <dbReference type="NCBI Taxonomy" id="45954"/>
    <lineage>
        <taxon>Eukaryota</taxon>
        <taxon>Metazoa</taxon>
        <taxon>Spiralia</taxon>
        <taxon>Lophotrochozoa</taxon>
        <taxon>Mollusca</taxon>
        <taxon>Bivalvia</taxon>
        <taxon>Autobranchia</taxon>
        <taxon>Heteroconchia</taxon>
        <taxon>Euheterodonta</taxon>
        <taxon>Imparidentia</taxon>
        <taxon>Neoheterodontei</taxon>
        <taxon>Myida</taxon>
        <taxon>Dreissenoidea</taxon>
        <taxon>Dreissenidae</taxon>
        <taxon>Dreissena</taxon>
    </lineage>
</organism>
<dbReference type="AlphaFoldDB" id="A0A9D3YZL2"/>
<reference evidence="1" key="2">
    <citation type="submission" date="2020-11" db="EMBL/GenBank/DDBJ databases">
        <authorList>
            <person name="McCartney M.A."/>
            <person name="Auch B."/>
            <person name="Kono T."/>
            <person name="Mallez S."/>
            <person name="Becker A."/>
            <person name="Gohl D.M."/>
            <person name="Silverstein K.A.T."/>
            <person name="Koren S."/>
            <person name="Bechman K.B."/>
            <person name="Herman A."/>
            <person name="Abrahante J.E."/>
            <person name="Garbe J."/>
        </authorList>
    </citation>
    <scope>NUCLEOTIDE SEQUENCE</scope>
    <source>
        <strain evidence="1">Duluth1</strain>
        <tissue evidence="1">Whole animal</tissue>
    </source>
</reference>
<gene>
    <name evidence="1" type="ORF">DPMN_067401</name>
</gene>
<comment type="caution">
    <text evidence="1">The sequence shown here is derived from an EMBL/GenBank/DDBJ whole genome shotgun (WGS) entry which is preliminary data.</text>
</comment>
<sequence length="74" mass="9047">MLAKIVEFWITVYTPYYASRRWQNVPSMTDSFTRPRKQFDVHKDTVHNLIEHHESLTIKYRELELNEKTCRQGY</sequence>